<evidence type="ECO:0000313" key="3">
    <source>
        <dbReference type="Proteomes" id="UP000228934"/>
    </source>
</evidence>
<dbReference type="AlphaFoldDB" id="A0A2G9RQW9"/>
<reference evidence="3" key="1">
    <citation type="journal article" date="2017" name="Nat. Commun.">
        <title>The North American bullfrog draft genome provides insight into hormonal regulation of long noncoding RNA.</title>
        <authorList>
            <person name="Hammond S.A."/>
            <person name="Warren R.L."/>
            <person name="Vandervalk B.P."/>
            <person name="Kucuk E."/>
            <person name="Khan H."/>
            <person name="Gibb E.A."/>
            <person name="Pandoh P."/>
            <person name="Kirk H."/>
            <person name="Zhao Y."/>
            <person name="Jones M."/>
            <person name="Mungall A.J."/>
            <person name="Coope R."/>
            <person name="Pleasance S."/>
            <person name="Moore R.A."/>
            <person name="Holt R.A."/>
            <person name="Round J.M."/>
            <person name="Ohora S."/>
            <person name="Walle B.V."/>
            <person name="Veldhoen N."/>
            <person name="Helbing C.C."/>
            <person name="Birol I."/>
        </authorList>
    </citation>
    <scope>NUCLEOTIDE SEQUENCE [LARGE SCALE GENOMIC DNA]</scope>
</reference>
<accession>A0A2G9RQW9</accession>
<evidence type="ECO:0000256" key="1">
    <source>
        <dbReference type="SAM" id="MobiDB-lite"/>
    </source>
</evidence>
<feature type="non-terminal residue" evidence="2">
    <location>
        <position position="1"/>
    </location>
</feature>
<sequence>RRVSVVSSPRMLSLEAWDLTPGPSTDLSIMDVKSPDASHTEGQSDPEEEESIWEPLDCASHDLPRCTNGQMSADMLHCLKDLEQIKGGCHCFTVKNP</sequence>
<name>A0A2G9RQW9_AQUCT</name>
<feature type="region of interest" description="Disordered" evidence="1">
    <location>
        <begin position="23"/>
        <end position="51"/>
    </location>
</feature>
<proteinExistence type="predicted"/>
<dbReference type="EMBL" id="KV933156">
    <property type="protein sequence ID" value="PIO30244.1"/>
    <property type="molecule type" value="Genomic_DNA"/>
</dbReference>
<keyword evidence="3" id="KW-1185">Reference proteome</keyword>
<organism evidence="2 3">
    <name type="scientific">Aquarana catesbeiana</name>
    <name type="common">American bullfrog</name>
    <name type="synonym">Rana catesbeiana</name>
    <dbReference type="NCBI Taxonomy" id="8400"/>
    <lineage>
        <taxon>Eukaryota</taxon>
        <taxon>Metazoa</taxon>
        <taxon>Chordata</taxon>
        <taxon>Craniata</taxon>
        <taxon>Vertebrata</taxon>
        <taxon>Euteleostomi</taxon>
        <taxon>Amphibia</taxon>
        <taxon>Batrachia</taxon>
        <taxon>Anura</taxon>
        <taxon>Neobatrachia</taxon>
        <taxon>Ranoidea</taxon>
        <taxon>Ranidae</taxon>
        <taxon>Aquarana</taxon>
    </lineage>
</organism>
<evidence type="ECO:0000313" key="2">
    <source>
        <dbReference type="EMBL" id="PIO30244.1"/>
    </source>
</evidence>
<gene>
    <name evidence="2" type="ORF">AB205_0056930</name>
</gene>
<protein>
    <submittedName>
        <fullName evidence="2">Uncharacterized protein</fullName>
    </submittedName>
</protein>
<dbReference type="Proteomes" id="UP000228934">
    <property type="component" value="Unassembled WGS sequence"/>
</dbReference>